<reference evidence="2 3" key="1">
    <citation type="journal article" date="2016" name="Nat. Commun.">
        <title>Microbial interactions lead to rapid micro-scale successions on model marine particles.</title>
        <authorList>
            <person name="Datta M.S."/>
            <person name="Sliwerska E."/>
            <person name="Gore J."/>
            <person name="Polz M.F."/>
            <person name="Cordero O.X."/>
        </authorList>
    </citation>
    <scope>NUCLEOTIDE SEQUENCE [LARGE SCALE GENOMIC DNA]</scope>
    <source>
        <strain evidence="2 3">4G03</strain>
    </source>
</reference>
<evidence type="ECO:0000313" key="3">
    <source>
        <dbReference type="Proteomes" id="UP000222163"/>
    </source>
</evidence>
<reference evidence="1 4" key="3">
    <citation type="submission" date="2023-07" db="EMBL/GenBank/DDBJ databases">
        <title>Genome content predicts the carbon catabolic preferences of heterotrophic bacteria.</title>
        <authorList>
            <person name="Gralka M."/>
        </authorList>
    </citation>
    <scope>NUCLEOTIDE SEQUENCE [LARGE SCALE GENOMIC DNA]</scope>
    <source>
        <strain evidence="1 4">4G03</strain>
    </source>
</reference>
<organism evidence="2 3">
    <name type="scientific">Tenacibaculum discolor</name>
    <dbReference type="NCBI Taxonomy" id="361581"/>
    <lineage>
        <taxon>Bacteria</taxon>
        <taxon>Pseudomonadati</taxon>
        <taxon>Bacteroidota</taxon>
        <taxon>Flavobacteriia</taxon>
        <taxon>Flavobacteriales</taxon>
        <taxon>Flavobacteriaceae</taxon>
        <taxon>Tenacibaculum</taxon>
    </lineage>
</organism>
<dbReference type="Proteomes" id="UP001242342">
    <property type="component" value="Unassembled WGS sequence"/>
</dbReference>
<proteinExistence type="predicted"/>
<reference evidence="2" key="2">
    <citation type="submission" date="2017-10" db="EMBL/GenBank/DDBJ databases">
        <authorList>
            <person name="Enke T.N."/>
            <person name="Cordero O.X."/>
        </authorList>
    </citation>
    <scope>NUCLEOTIDE SEQUENCE</scope>
    <source>
        <strain evidence="2">4G03</strain>
    </source>
</reference>
<gene>
    <name evidence="2" type="ORF">CSC81_09390</name>
    <name evidence="1" type="ORF">Q8W23_13930</name>
</gene>
<keyword evidence="4" id="KW-1185">Reference proteome</keyword>
<dbReference type="EMBL" id="PDUU01000008">
    <property type="protein sequence ID" value="PHN97288.1"/>
    <property type="molecule type" value="Genomic_DNA"/>
</dbReference>
<protein>
    <recommendedName>
        <fullName evidence="5">Type VI secretion system contractile sheath small subunit</fullName>
    </recommendedName>
</protein>
<evidence type="ECO:0008006" key="5">
    <source>
        <dbReference type="Google" id="ProtNLM"/>
    </source>
</evidence>
<evidence type="ECO:0000313" key="1">
    <source>
        <dbReference type="EMBL" id="MDP2542575.1"/>
    </source>
</evidence>
<sequence>MAMYNYGIGGNEVKVDANESIANISSNKTLLIQKLTDEAPATPEATYGLDTIEAVFEKFSPSVKLEHTDENGADVKESLNFNNLSDFNVENIKANSSFLNKLDIEKDQYLRISRQLSSNRALMKALSNPETKDTFIKILEESIKEIDQAEQ</sequence>
<accession>A0A2G1BTF2</accession>
<dbReference type="AlphaFoldDB" id="A0A2G1BTF2"/>
<evidence type="ECO:0000313" key="4">
    <source>
        <dbReference type="Proteomes" id="UP001242342"/>
    </source>
</evidence>
<comment type="caution">
    <text evidence="2">The sequence shown here is derived from an EMBL/GenBank/DDBJ whole genome shotgun (WGS) entry which is preliminary data.</text>
</comment>
<evidence type="ECO:0000313" key="2">
    <source>
        <dbReference type="EMBL" id="PHN97288.1"/>
    </source>
</evidence>
<dbReference type="RefSeq" id="WP_099215504.1">
    <property type="nucleotide sequence ID" value="NZ_JAUYVU010000012.1"/>
</dbReference>
<dbReference type="Proteomes" id="UP000222163">
    <property type="component" value="Unassembled WGS sequence"/>
</dbReference>
<accession>A0A497YRM7</accession>
<dbReference type="EMBL" id="JAUYVU010000012">
    <property type="protein sequence ID" value="MDP2542575.1"/>
    <property type="molecule type" value="Genomic_DNA"/>
</dbReference>
<name>A0A2G1BTF2_9FLAO</name>